<dbReference type="Proteomes" id="UP000005143">
    <property type="component" value="Unassembled WGS sequence"/>
</dbReference>
<comment type="subunit">
    <text evidence="3">UreD, UreF and UreG form a complex that acts as a GTP-hydrolysis-dependent molecular chaperone, activating the urease apoprotein by helping to assemble the nickel containing metallocenter of UreC. The UreE protein probably delivers the nickel.</text>
</comment>
<accession>H0E108</accession>
<gene>
    <name evidence="3" type="primary">ureD</name>
    <name evidence="5" type="ORF">PAI11_04670</name>
</gene>
<comment type="subcellular location">
    <subcellularLocation>
        <location evidence="3">Cytoplasm</location>
    </subcellularLocation>
</comment>
<comment type="function">
    <text evidence="3">Required for maturation of urease via the functional incorporation of the urease nickel metallocenter.</text>
</comment>
<evidence type="ECO:0000256" key="3">
    <source>
        <dbReference type="HAMAP-Rule" id="MF_01384"/>
    </source>
</evidence>
<proteinExistence type="inferred from homology"/>
<dbReference type="Pfam" id="PF01774">
    <property type="entry name" value="UreD"/>
    <property type="match status" value="1"/>
</dbReference>
<dbReference type="GO" id="GO:0016151">
    <property type="term" value="F:nickel cation binding"/>
    <property type="evidence" value="ECO:0007669"/>
    <property type="project" value="UniProtKB-UniRule"/>
</dbReference>
<comment type="caution">
    <text evidence="5">The sequence shown here is derived from an EMBL/GenBank/DDBJ whole genome shotgun (WGS) entry which is preliminary data.</text>
</comment>
<dbReference type="AlphaFoldDB" id="H0E108"/>
<dbReference type="PANTHER" id="PTHR33643">
    <property type="entry name" value="UREASE ACCESSORY PROTEIN D"/>
    <property type="match status" value="1"/>
</dbReference>
<keyword evidence="6" id="KW-1185">Reference proteome</keyword>
<sequence length="323" mass="32843">MPGPVAAPAPAAVHRRGRLAVRLERRGSRTVVAADEVAFPAGTVRLTDGDGDGLRELQITSPSGGLLAGDRLDTIVEAGAGTSVSLVTQGATRVYRARDGAPASGGDPPALASTGDPRDHPADANGGPASDHASAGRADPTVLDTSIAVAARARVEWVPHHLMPYADAAVHQRTTIDVAASGALLAWESVAAGRSARGERFGWRRLDTRLRISRDGRPLLQDGADLGPGGEPFDGADLVSTVVVVLPDPAASSASAARGLADDLADALADRPGVLGSASAPDDALVVARVLARDAPALYGALHAVRVRARAVLELPAPGRPVA</sequence>
<dbReference type="HAMAP" id="MF_01384">
    <property type="entry name" value="UreD"/>
    <property type="match status" value="1"/>
</dbReference>
<evidence type="ECO:0000256" key="1">
    <source>
        <dbReference type="ARBA" id="ARBA00007177"/>
    </source>
</evidence>
<feature type="region of interest" description="Disordered" evidence="4">
    <location>
        <begin position="98"/>
        <end position="139"/>
    </location>
</feature>
<keyword evidence="3" id="KW-0963">Cytoplasm</keyword>
<keyword evidence="3" id="KW-0996">Nickel insertion</keyword>
<evidence type="ECO:0000256" key="2">
    <source>
        <dbReference type="ARBA" id="ARBA00023186"/>
    </source>
</evidence>
<dbReference type="OrthoDB" id="9807968at2"/>
<dbReference type="GO" id="GO:0005737">
    <property type="term" value="C:cytoplasm"/>
    <property type="evidence" value="ECO:0007669"/>
    <property type="project" value="UniProtKB-SubCell"/>
</dbReference>
<dbReference type="EMBL" id="AGUD01000016">
    <property type="protein sequence ID" value="EHN12628.1"/>
    <property type="molecule type" value="Genomic_DNA"/>
</dbReference>
<dbReference type="PATRIC" id="fig|1097667.3.peg.466"/>
<reference evidence="5 6" key="1">
    <citation type="journal article" date="2013" name="Biodegradation">
        <title>Quantitative proteomic analysis of ibuprofen-degrading Patulibacter sp. strain I11.</title>
        <authorList>
            <person name="Almeida B."/>
            <person name="Kjeldal H."/>
            <person name="Lolas I."/>
            <person name="Knudsen A.D."/>
            <person name="Carvalho G."/>
            <person name="Nielsen K.L."/>
            <person name="Barreto Crespo M.T."/>
            <person name="Stensballe A."/>
            <person name="Nielsen J.L."/>
        </authorList>
    </citation>
    <scope>NUCLEOTIDE SEQUENCE [LARGE SCALE GENOMIC DNA]</scope>
    <source>
        <strain evidence="5 6">I11</strain>
    </source>
</reference>
<evidence type="ECO:0000313" key="5">
    <source>
        <dbReference type="EMBL" id="EHN12628.1"/>
    </source>
</evidence>
<dbReference type="PANTHER" id="PTHR33643:SF1">
    <property type="entry name" value="UREASE ACCESSORY PROTEIN D"/>
    <property type="match status" value="1"/>
</dbReference>
<keyword evidence="2 3" id="KW-0143">Chaperone</keyword>
<comment type="similarity">
    <text evidence="1 3">Belongs to the UreD family.</text>
</comment>
<organism evidence="5 6">
    <name type="scientific">Patulibacter medicamentivorans</name>
    <dbReference type="NCBI Taxonomy" id="1097667"/>
    <lineage>
        <taxon>Bacteria</taxon>
        <taxon>Bacillati</taxon>
        <taxon>Actinomycetota</taxon>
        <taxon>Thermoleophilia</taxon>
        <taxon>Solirubrobacterales</taxon>
        <taxon>Patulibacteraceae</taxon>
        <taxon>Patulibacter</taxon>
    </lineage>
</organism>
<evidence type="ECO:0000256" key="4">
    <source>
        <dbReference type="SAM" id="MobiDB-lite"/>
    </source>
</evidence>
<name>H0E108_9ACTN</name>
<dbReference type="InterPro" id="IPR002669">
    <property type="entry name" value="UreD"/>
</dbReference>
<protein>
    <recommendedName>
        <fullName evidence="3">Urease accessory protein UreD</fullName>
    </recommendedName>
</protein>
<evidence type="ECO:0000313" key="6">
    <source>
        <dbReference type="Proteomes" id="UP000005143"/>
    </source>
</evidence>